<keyword evidence="5" id="KW-0285">Flavoprotein</keyword>
<evidence type="ECO:0000256" key="2">
    <source>
        <dbReference type="ARBA" id="ARBA00001974"/>
    </source>
</evidence>
<dbReference type="PANTHER" id="PTHR11908">
    <property type="entry name" value="XANTHINE DEHYDROGENASE"/>
    <property type="match status" value="1"/>
</dbReference>
<dbReference type="PROSITE" id="PS00197">
    <property type="entry name" value="2FE2S_FER_1"/>
    <property type="match status" value="1"/>
</dbReference>
<dbReference type="SMART" id="SM01008">
    <property type="entry name" value="Ald_Xan_dh_C"/>
    <property type="match status" value="1"/>
</dbReference>
<evidence type="ECO:0000259" key="13">
    <source>
        <dbReference type="SMART" id="SM01092"/>
    </source>
</evidence>
<keyword evidence="15" id="KW-1185">Reference proteome</keyword>
<keyword evidence="11" id="KW-0411">Iron-sulfur</keyword>
<dbReference type="InterPro" id="IPR016208">
    <property type="entry name" value="Ald_Oxase/xanthine_DH-like"/>
</dbReference>
<proteinExistence type="inferred from homology"/>
<dbReference type="InterPro" id="IPR046867">
    <property type="entry name" value="AldOxase/xan_DH_MoCoBD2"/>
</dbReference>
<evidence type="ECO:0008006" key="16">
    <source>
        <dbReference type="Google" id="ProtNLM"/>
    </source>
</evidence>
<evidence type="ECO:0000256" key="11">
    <source>
        <dbReference type="ARBA" id="ARBA00023014"/>
    </source>
</evidence>
<evidence type="ECO:0000256" key="9">
    <source>
        <dbReference type="ARBA" id="ARBA00023002"/>
    </source>
</evidence>
<sequence>MARIKFTVNGITCSVGNEISSDVMLLDYLRKYLQLRGTKYMCREGGCGACIVTAVKSPGETPIAVNSCLVSVASCYDWDITTVEKVGNRKDGYNQIQTNLAKENGTQCGYCTPGWVMAMYSLMQNKKNLTMLEIEQSFGSNICRCTGYRSIMDAFKKFATDYEESSVTSDIEDLSICRKSGSCSNRRKCSENEWCFVTNDVSNIIEIELKDGTLWYRVSTIGDIFEVLNSKPNDSYMLVAGNTAKGAYPIDSYPKVMIDITGVSEFKGWNLDQNLVVGAGTTLTELSNICSAISKEDNFAYLKVFEDHIKLVAHIPVKNIGTIAGNLMIKHQHNDFTSDIFLLFETVGAVLTIQNNQNQVQMVSMADFLKLDMNRKVIVKASLQPYNDKDCKFVSYKVMPRSQNVHAMVNAGFFYKLKQPDNIVESCKIVYSGLSPPFTRGSATENNLIGKQLFTNETLQKAVKILNSEIVVVDNPPEESSEYRKILALGLFYKSILFLCPTQTLDAQYRSGATKIHETRPVSKGQQIFDTNPLVWPLNQSLEKVEALRQCSGEVLYTEDLPSFPFEVFAAFVLSTECSGNIVNIDPTDAMKIPGVLQFYKAEDIPGINSFTDIPNPLFPKNEEVLCSGAIKYFNQPLGIIVAETQYLADKAVKLVKVTYSNVKKPIIDINEAKKDPARVTQFAAIPAVIRGIDIAKIFKGGSTIYWQYHFPMETLVCVVRPSEDGLEVHNSTQWMDATQAAISKALKMDANSIDVYVRRLGGSYGYKVSRALQVAVACSLVAKKLNRPCRFIQPLTTNIRAIGKRFPCSTEYEVAVNRSGVIQYVDYQLYEDNGYMINEALYLVALEAYGNLYKKTRFSFKGSNVVTDTPKNTWCRAPGTMECISMAEMLMERISYEVSVDPIDVRLANLDTILHSDIKEMVETLKTNSEYKNRKTAVEEFNKTNRWKKRGLRVSMMSYFNTPAGLRLDVNLSVYNTDGTVVITHSGIEMGQGINTKAVQIAAFFLKIPVSKIKVKANDTIIGPNADVTGGSITSQCISIGVQRCCEELLKRLAPIKLLKPLAPWEELIRTAYLLQVDLQTHGFVSTLDGQIFYNYGVCLAEVELDILTGESEILRVDLIEDAGQSVNPALDIGQIEGAFTMGLGYWTIEKLEHNPENGEILTDRTWNYHVPQCRDIPQDFRVYLRKNSYSNIKILGTKATAEPPICLSVCVPFALRHAVTSTRLNSGIPTTSWFPIDGPYTAAKLCLASATKIEHFKLY</sequence>
<keyword evidence="6" id="KW-0001">2Fe-2S</keyword>
<keyword evidence="7" id="KW-0479">Metal-binding</keyword>
<dbReference type="InterPro" id="IPR001041">
    <property type="entry name" value="2Fe-2S_ferredoxin-type"/>
</dbReference>
<feature type="domain" description="CO dehydrogenase flavoprotein C-terminal" evidence="13">
    <location>
        <begin position="394"/>
        <end position="499"/>
    </location>
</feature>
<dbReference type="SUPFAM" id="SSF47741">
    <property type="entry name" value="CO dehydrogenase ISP C-domain like"/>
    <property type="match status" value="1"/>
</dbReference>
<dbReference type="Gene3D" id="3.90.1170.50">
    <property type="entry name" value="Aldehyde oxidase/xanthine dehydrogenase, a/b hammerhead"/>
    <property type="match status" value="1"/>
</dbReference>
<comment type="cofactor">
    <cofactor evidence="2">
        <name>FAD</name>
        <dbReference type="ChEBI" id="CHEBI:57692"/>
    </cofactor>
</comment>
<reference evidence="14" key="1">
    <citation type="submission" date="2021-12" db="EMBL/GenBank/DDBJ databases">
        <authorList>
            <person name="King R."/>
        </authorList>
    </citation>
    <scope>NUCLEOTIDE SEQUENCE</scope>
</reference>
<evidence type="ECO:0000256" key="4">
    <source>
        <dbReference type="ARBA" id="ARBA00022505"/>
    </source>
</evidence>
<comment type="cofactor">
    <cofactor evidence="1">
        <name>Mo-molybdopterin</name>
        <dbReference type="ChEBI" id="CHEBI:71302"/>
    </cofactor>
</comment>
<dbReference type="InterPro" id="IPR002888">
    <property type="entry name" value="2Fe-2S-bd"/>
</dbReference>
<evidence type="ECO:0000259" key="12">
    <source>
        <dbReference type="SMART" id="SM01008"/>
    </source>
</evidence>
<dbReference type="InterPro" id="IPR008274">
    <property type="entry name" value="AldOxase/xan_DH_MoCoBD1"/>
</dbReference>
<evidence type="ECO:0000256" key="5">
    <source>
        <dbReference type="ARBA" id="ARBA00022630"/>
    </source>
</evidence>
<dbReference type="InterPro" id="IPR037165">
    <property type="entry name" value="AldOxase/xan_DH_Mopterin-bd_sf"/>
</dbReference>
<dbReference type="Gene3D" id="3.10.20.30">
    <property type="match status" value="1"/>
</dbReference>
<dbReference type="SMART" id="SM01092">
    <property type="entry name" value="CO_deh_flav_C"/>
    <property type="match status" value="1"/>
</dbReference>
<dbReference type="InterPro" id="IPR036010">
    <property type="entry name" value="2Fe-2S_ferredoxin-like_sf"/>
</dbReference>
<dbReference type="Pfam" id="PF01315">
    <property type="entry name" value="Ald_Xan_dh_C"/>
    <property type="match status" value="1"/>
</dbReference>
<dbReference type="SUPFAM" id="SSF54665">
    <property type="entry name" value="CO dehydrogenase molybdoprotein N-domain-like"/>
    <property type="match status" value="1"/>
</dbReference>
<keyword evidence="10" id="KW-0408">Iron</keyword>
<evidence type="ECO:0000313" key="14">
    <source>
        <dbReference type="EMBL" id="CAH0400121.1"/>
    </source>
</evidence>
<dbReference type="InterPro" id="IPR005107">
    <property type="entry name" value="CO_DH_flav_C"/>
</dbReference>
<dbReference type="Gene3D" id="1.10.150.120">
    <property type="entry name" value="[2Fe-2S]-binding domain"/>
    <property type="match status" value="1"/>
</dbReference>
<evidence type="ECO:0000256" key="1">
    <source>
        <dbReference type="ARBA" id="ARBA00001924"/>
    </source>
</evidence>
<dbReference type="EMBL" id="OU963909">
    <property type="protein sequence ID" value="CAH0400121.1"/>
    <property type="molecule type" value="Genomic_DNA"/>
</dbReference>
<dbReference type="InterPro" id="IPR016169">
    <property type="entry name" value="FAD-bd_PCMH_sub2"/>
</dbReference>
<dbReference type="SUPFAM" id="SSF56176">
    <property type="entry name" value="FAD-binding/transporter-associated domain-like"/>
    <property type="match status" value="1"/>
</dbReference>
<evidence type="ECO:0000256" key="10">
    <source>
        <dbReference type="ARBA" id="ARBA00023004"/>
    </source>
</evidence>
<keyword evidence="8" id="KW-0274">FAD</keyword>
<dbReference type="Proteomes" id="UP001153292">
    <property type="component" value="Chromosome 16"/>
</dbReference>
<evidence type="ECO:0000256" key="7">
    <source>
        <dbReference type="ARBA" id="ARBA00022723"/>
    </source>
</evidence>
<dbReference type="PIRSF" id="PIRSF000127">
    <property type="entry name" value="Xanthine_DH"/>
    <property type="match status" value="1"/>
</dbReference>
<dbReference type="CDD" id="cd00207">
    <property type="entry name" value="fer2"/>
    <property type="match status" value="1"/>
</dbReference>
<dbReference type="Gene3D" id="3.30.390.50">
    <property type="entry name" value="CO dehydrogenase flavoprotein, C-terminal domain"/>
    <property type="match status" value="1"/>
</dbReference>
<feature type="domain" description="Aldehyde oxidase/xanthine dehydrogenase a/b hammerhead" evidence="12">
    <location>
        <begin position="552"/>
        <end position="664"/>
    </location>
</feature>
<evidence type="ECO:0000256" key="6">
    <source>
        <dbReference type="ARBA" id="ARBA00022714"/>
    </source>
</evidence>
<dbReference type="InterPro" id="IPR036884">
    <property type="entry name" value="2Fe-2S-bd_dom_sf"/>
</dbReference>
<dbReference type="SUPFAM" id="SSF54292">
    <property type="entry name" value="2Fe-2S ferredoxin-like"/>
    <property type="match status" value="1"/>
</dbReference>
<organism evidence="14 15">
    <name type="scientific">Chilo suppressalis</name>
    <name type="common">Asiatic rice borer moth</name>
    <dbReference type="NCBI Taxonomy" id="168631"/>
    <lineage>
        <taxon>Eukaryota</taxon>
        <taxon>Metazoa</taxon>
        <taxon>Ecdysozoa</taxon>
        <taxon>Arthropoda</taxon>
        <taxon>Hexapoda</taxon>
        <taxon>Insecta</taxon>
        <taxon>Pterygota</taxon>
        <taxon>Neoptera</taxon>
        <taxon>Endopterygota</taxon>
        <taxon>Lepidoptera</taxon>
        <taxon>Glossata</taxon>
        <taxon>Ditrysia</taxon>
        <taxon>Pyraloidea</taxon>
        <taxon>Crambidae</taxon>
        <taxon>Crambinae</taxon>
        <taxon>Chilo</taxon>
    </lineage>
</organism>
<dbReference type="Gene3D" id="3.30.365.10">
    <property type="entry name" value="Aldehyde oxidase/xanthine dehydrogenase, molybdopterin binding domain"/>
    <property type="match status" value="4"/>
</dbReference>
<keyword evidence="9" id="KW-0560">Oxidoreductase</keyword>
<comment type="similarity">
    <text evidence="3">Belongs to the xanthine dehydrogenase family.</text>
</comment>
<name>A0ABN8AVG9_CHISP</name>
<dbReference type="SUPFAM" id="SSF56003">
    <property type="entry name" value="Molybdenum cofactor-binding domain"/>
    <property type="match status" value="1"/>
</dbReference>
<evidence type="ECO:0000256" key="8">
    <source>
        <dbReference type="ARBA" id="ARBA00022827"/>
    </source>
</evidence>
<dbReference type="Gene3D" id="3.30.465.10">
    <property type="match status" value="1"/>
</dbReference>
<dbReference type="Pfam" id="PF00111">
    <property type="entry name" value="Fer2"/>
    <property type="match status" value="1"/>
</dbReference>
<dbReference type="InterPro" id="IPR036856">
    <property type="entry name" value="Ald_Oxase/Xan_DH_a/b_sf"/>
</dbReference>
<evidence type="ECO:0000256" key="3">
    <source>
        <dbReference type="ARBA" id="ARBA00006849"/>
    </source>
</evidence>
<dbReference type="Pfam" id="PF03450">
    <property type="entry name" value="CO_deh_flav_C"/>
    <property type="match status" value="1"/>
</dbReference>
<dbReference type="InterPro" id="IPR006058">
    <property type="entry name" value="2Fe2S_fd_BS"/>
</dbReference>
<dbReference type="Pfam" id="PF00941">
    <property type="entry name" value="FAD_binding_5"/>
    <property type="match status" value="1"/>
</dbReference>
<dbReference type="PANTHER" id="PTHR11908:SF132">
    <property type="entry name" value="ALDEHYDE OXIDASE 1-RELATED"/>
    <property type="match status" value="1"/>
</dbReference>
<dbReference type="InterPro" id="IPR036683">
    <property type="entry name" value="CO_DH_flav_C_dom_sf"/>
</dbReference>
<keyword evidence="4" id="KW-0500">Molybdenum</keyword>
<dbReference type="InterPro" id="IPR000674">
    <property type="entry name" value="Ald_Oxase/Xan_DH_a/b"/>
</dbReference>
<dbReference type="InterPro" id="IPR002346">
    <property type="entry name" value="Mopterin_DH_FAD-bd"/>
</dbReference>
<dbReference type="Pfam" id="PF01799">
    <property type="entry name" value="Fer2_2"/>
    <property type="match status" value="1"/>
</dbReference>
<dbReference type="InterPro" id="IPR036318">
    <property type="entry name" value="FAD-bd_PCMH-like_sf"/>
</dbReference>
<dbReference type="InterPro" id="IPR012675">
    <property type="entry name" value="Beta-grasp_dom_sf"/>
</dbReference>
<dbReference type="Pfam" id="PF02738">
    <property type="entry name" value="MoCoBD_1"/>
    <property type="match status" value="1"/>
</dbReference>
<gene>
    <name evidence="14" type="ORF">CHILSU_LOCUS3305</name>
</gene>
<evidence type="ECO:0000313" key="15">
    <source>
        <dbReference type="Proteomes" id="UP001153292"/>
    </source>
</evidence>
<dbReference type="Pfam" id="PF20256">
    <property type="entry name" value="MoCoBD_2"/>
    <property type="match status" value="1"/>
</dbReference>
<dbReference type="SUPFAM" id="SSF55447">
    <property type="entry name" value="CO dehydrogenase flavoprotein C-terminal domain-like"/>
    <property type="match status" value="1"/>
</dbReference>
<protein>
    <recommendedName>
        <fullName evidence="16">FAD-binding PCMH-type domain-containing protein</fullName>
    </recommendedName>
</protein>
<accession>A0ABN8AVG9</accession>